<reference evidence="1 2" key="1">
    <citation type="submission" date="2014-02" db="EMBL/GenBank/DDBJ databases">
        <title>Expanding our view of genomic diversity in Candidatus Accumulibacter clades.</title>
        <authorList>
            <person name="Skennerton C.T."/>
            <person name="Barr J.J."/>
            <person name="Slater F.R."/>
            <person name="Bond P.L."/>
            <person name="Tyson G.W."/>
        </authorList>
    </citation>
    <scope>NUCLEOTIDE SEQUENCE [LARGE SCALE GENOMIC DNA]</scope>
    <source>
        <strain evidence="2">BA-91</strain>
    </source>
</reference>
<dbReference type="InterPro" id="IPR041705">
    <property type="entry name" value="PIN_Sll0205"/>
</dbReference>
<protein>
    <recommendedName>
        <fullName evidence="3">PIN domain nuclease</fullName>
    </recommendedName>
</protein>
<accession>A0A080LZU0</accession>
<dbReference type="PANTHER" id="PTHR36173">
    <property type="entry name" value="RIBONUCLEASE VAPC16-RELATED"/>
    <property type="match status" value="1"/>
</dbReference>
<dbReference type="Proteomes" id="UP000020077">
    <property type="component" value="Unassembled WGS sequence"/>
</dbReference>
<dbReference type="EMBL" id="JDVG02000049">
    <property type="protein sequence ID" value="KFB74376.1"/>
    <property type="molecule type" value="Genomic_DNA"/>
</dbReference>
<dbReference type="AlphaFoldDB" id="A0A080LZU0"/>
<gene>
    <name evidence="1" type="ORF">AW09_000329</name>
</gene>
<name>A0A080LZU0_9PROT</name>
<dbReference type="InterPro" id="IPR052919">
    <property type="entry name" value="TA_system_RNase"/>
</dbReference>
<evidence type="ECO:0000313" key="2">
    <source>
        <dbReference type="Proteomes" id="UP000020077"/>
    </source>
</evidence>
<proteinExistence type="predicted"/>
<dbReference type="SUPFAM" id="SSF88723">
    <property type="entry name" value="PIN domain-like"/>
    <property type="match status" value="1"/>
</dbReference>
<dbReference type="InterPro" id="IPR029060">
    <property type="entry name" value="PIN-like_dom_sf"/>
</dbReference>
<comment type="caution">
    <text evidence="1">The sequence shown here is derived from an EMBL/GenBank/DDBJ whole genome shotgun (WGS) entry which is preliminary data.</text>
</comment>
<organism evidence="1 2">
    <name type="scientific">Candidatus Accumulibacter phosphatis</name>
    <dbReference type="NCBI Taxonomy" id="327160"/>
    <lineage>
        <taxon>Bacteria</taxon>
        <taxon>Pseudomonadati</taxon>
        <taxon>Pseudomonadota</taxon>
        <taxon>Betaproteobacteria</taxon>
        <taxon>Candidatus Accumulibacter</taxon>
    </lineage>
</organism>
<dbReference type="PANTHER" id="PTHR36173:SF2">
    <property type="entry name" value="RIBONUCLEASE VAPC16"/>
    <property type="match status" value="1"/>
</dbReference>
<sequence length="107" mass="11832">MKLLLDTHLLLWTGVSGNDTANGSLPTEVSALIKDETNALYFSPASVWEVAIKNALGRADFRVDPHLFRRALLDNGYIELLINSEHTAGVANLPDHHKDPFDRLLIA</sequence>
<dbReference type="CDD" id="cd09872">
    <property type="entry name" value="PIN_Sll0205-like"/>
    <property type="match status" value="1"/>
</dbReference>
<evidence type="ECO:0008006" key="3">
    <source>
        <dbReference type="Google" id="ProtNLM"/>
    </source>
</evidence>
<evidence type="ECO:0000313" key="1">
    <source>
        <dbReference type="EMBL" id="KFB74376.1"/>
    </source>
</evidence>